<dbReference type="Gene3D" id="1.10.150.290">
    <property type="entry name" value="S-adenosyl-L-methionine-dependent methyltransferases"/>
    <property type="match status" value="1"/>
</dbReference>
<dbReference type="CDD" id="cd02440">
    <property type="entry name" value="AdoMet_MTases"/>
    <property type="match status" value="1"/>
</dbReference>
<feature type="compositionally biased region" description="Low complexity" evidence="3">
    <location>
        <begin position="1"/>
        <end position="11"/>
    </location>
</feature>
<dbReference type="InterPro" id="IPR029063">
    <property type="entry name" value="SAM-dependent_MTases_sf"/>
</dbReference>
<dbReference type="GO" id="GO:0032259">
    <property type="term" value="P:methylation"/>
    <property type="evidence" value="ECO:0007669"/>
    <property type="project" value="UniProtKB-KW"/>
</dbReference>
<dbReference type="Gene3D" id="3.40.50.150">
    <property type="entry name" value="Vaccinia Virus protein VP39"/>
    <property type="match status" value="1"/>
</dbReference>
<dbReference type="PANTHER" id="PTHR43861">
    <property type="entry name" value="TRANS-ACONITATE 2-METHYLTRANSFERASE-RELATED"/>
    <property type="match status" value="1"/>
</dbReference>
<dbReference type="InterPro" id="IPR023149">
    <property type="entry name" value="Trans_acon_MeTrfase_C"/>
</dbReference>
<feature type="region of interest" description="Disordered" evidence="3">
    <location>
        <begin position="1"/>
        <end position="22"/>
    </location>
</feature>
<gene>
    <name evidence="5" type="ORF">BU26DRAFT_419405</name>
</gene>
<keyword evidence="2 5" id="KW-0808">Transferase</keyword>
<dbReference type="PANTHER" id="PTHR43861:SF1">
    <property type="entry name" value="TRANS-ACONITATE 2-METHYLTRANSFERASE"/>
    <property type="match status" value="1"/>
</dbReference>
<evidence type="ECO:0000259" key="4">
    <source>
        <dbReference type="Pfam" id="PF13649"/>
    </source>
</evidence>
<keyword evidence="6" id="KW-1185">Reference proteome</keyword>
<proteinExistence type="predicted"/>
<organism evidence="5 6">
    <name type="scientific">Trematosphaeria pertusa</name>
    <dbReference type="NCBI Taxonomy" id="390896"/>
    <lineage>
        <taxon>Eukaryota</taxon>
        <taxon>Fungi</taxon>
        <taxon>Dikarya</taxon>
        <taxon>Ascomycota</taxon>
        <taxon>Pezizomycotina</taxon>
        <taxon>Dothideomycetes</taxon>
        <taxon>Pleosporomycetidae</taxon>
        <taxon>Pleosporales</taxon>
        <taxon>Massarineae</taxon>
        <taxon>Trematosphaeriaceae</taxon>
        <taxon>Trematosphaeria</taxon>
    </lineage>
</organism>
<accession>A0A6A6IQI8</accession>
<evidence type="ECO:0000313" key="5">
    <source>
        <dbReference type="EMBL" id="KAF2252815.1"/>
    </source>
</evidence>
<feature type="domain" description="Methyltransferase" evidence="4">
    <location>
        <begin position="58"/>
        <end position="148"/>
    </location>
</feature>
<evidence type="ECO:0000256" key="2">
    <source>
        <dbReference type="ARBA" id="ARBA00022679"/>
    </source>
</evidence>
<reference evidence="5" key="1">
    <citation type="journal article" date="2020" name="Stud. Mycol.">
        <title>101 Dothideomycetes genomes: a test case for predicting lifestyles and emergence of pathogens.</title>
        <authorList>
            <person name="Haridas S."/>
            <person name="Albert R."/>
            <person name="Binder M."/>
            <person name="Bloem J."/>
            <person name="Labutti K."/>
            <person name="Salamov A."/>
            <person name="Andreopoulos B."/>
            <person name="Baker S."/>
            <person name="Barry K."/>
            <person name="Bills G."/>
            <person name="Bluhm B."/>
            <person name="Cannon C."/>
            <person name="Castanera R."/>
            <person name="Culley D."/>
            <person name="Daum C."/>
            <person name="Ezra D."/>
            <person name="Gonzalez J."/>
            <person name="Henrissat B."/>
            <person name="Kuo A."/>
            <person name="Liang C."/>
            <person name="Lipzen A."/>
            <person name="Lutzoni F."/>
            <person name="Magnuson J."/>
            <person name="Mondo S."/>
            <person name="Nolan M."/>
            <person name="Ohm R."/>
            <person name="Pangilinan J."/>
            <person name="Park H.-J."/>
            <person name="Ramirez L."/>
            <person name="Alfaro M."/>
            <person name="Sun H."/>
            <person name="Tritt A."/>
            <person name="Yoshinaga Y."/>
            <person name="Zwiers L.-H."/>
            <person name="Turgeon B."/>
            <person name="Goodwin S."/>
            <person name="Spatafora J."/>
            <person name="Crous P."/>
            <person name="Grigoriev I."/>
        </authorList>
    </citation>
    <scope>NUCLEOTIDE SEQUENCE</scope>
    <source>
        <strain evidence="5">CBS 122368</strain>
    </source>
</reference>
<dbReference type="RefSeq" id="XP_033687819.1">
    <property type="nucleotide sequence ID" value="XM_033823297.1"/>
</dbReference>
<evidence type="ECO:0000256" key="3">
    <source>
        <dbReference type="SAM" id="MobiDB-lite"/>
    </source>
</evidence>
<dbReference type="EMBL" id="ML987191">
    <property type="protein sequence ID" value="KAF2252815.1"/>
    <property type="molecule type" value="Genomic_DNA"/>
</dbReference>
<dbReference type="Pfam" id="PF13649">
    <property type="entry name" value="Methyltransf_25"/>
    <property type="match status" value="1"/>
</dbReference>
<evidence type="ECO:0000313" key="6">
    <source>
        <dbReference type="Proteomes" id="UP000800094"/>
    </source>
</evidence>
<dbReference type="Proteomes" id="UP000800094">
    <property type="component" value="Unassembled WGS sequence"/>
</dbReference>
<keyword evidence="1 5" id="KW-0489">Methyltransferase</keyword>
<dbReference type="OrthoDB" id="66144at2759"/>
<name>A0A6A6IQI8_9PLEO</name>
<sequence length="314" mass="33876">MPTTSISTSTPPSQPTQPTPPDWSAQQYLKFAPERTLAIHDLLSRTLPYIPTQSPIIHDLGCGPGTSTSALLAAVPGAQLTGMDSSPDMLARARAVLPGVDFVAGDLATYAPAAETDVLFSNAVFHWLRRGERIGTLVRLFEGLKSGGVVALQVPDNYDEPSHRLMRETALNSPSPSPDPDTAPGTPAPAAADAPWLPYFATSGIGDLSNPSRPDLDPIESPREWYNALAPHAACVHIWRTTYQHVLADAGAIVEWVRGTGLQPYVHRIAEGDEAARRGFLAEYERRLRGAYPALADGRVMLGYPRLFVVAVRK</sequence>
<dbReference type="SUPFAM" id="SSF53335">
    <property type="entry name" value="S-adenosyl-L-methionine-dependent methyltransferases"/>
    <property type="match status" value="1"/>
</dbReference>
<feature type="compositionally biased region" description="Pro residues" evidence="3">
    <location>
        <begin position="12"/>
        <end position="21"/>
    </location>
</feature>
<dbReference type="InterPro" id="IPR041698">
    <property type="entry name" value="Methyltransf_25"/>
</dbReference>
<dbReference type="GeneID" id="54576627"/>
<dbReference type="AlphaFoldDB" id="A0A6A6IQI8"/>
<protein>
    <submittedName>
        <fullName evidence="5">S-adenosyl-L-methionine-dependent methyltransferase</fullName>
    </submittedName>
</protein>
<dbReference type="GO" id="GO:0030798">
    <property type="term" value="F:trans-aconitate 2-methyltransferase activity"/>
    <property type="evidence" value="ECO:0007669"/>
    <property type="project" value="InterPro"/>
</dbReference>
<evidence type="ECO:0000256" key="1">
    <source>
        <dbReference type="ARBA" id="ARBA00022603"/>
    </source>
</evidence>
<feature type="region of interest" description="Disordered" evidence="3">
    <location>
        <begin position="169"/>
        <end position="189"/>
    </location>
</feature>